<evidence type="ECO:0000313" key="3">
    <source>
        <dbReference type="EMBL" id="MCL6295005.1"/>
    </source>
</evidence>
<feature type="domain" description="Glycosyl transferase family 1" evidence="1">
    <location>
        <begin position="184"/>
        <end position="346"/>
    </location>
</feature>
<evidence type="ECO:0000259" key="2">
    <source>
        <dbReference type="Pfam" id="PF13477"/>
    </source>
</evidence>
<organism evidence="3 4">
    <name type="scientific">Jejuia spongiicola</name>
    <dbReference type="NCBI Taxonomy" id="2942207"/>
    <lineage>
        <taxon>Bacteria</taxon>
        <taxon>Pseudomonadati</taxon>
        <taxon>Bacteroidota</taxon>
        <taxon>Flavobacteriia</taxon>
        <taxon>Flavobacteriales</taxon>
        <taxon>Flavobacteriaceae</taxon>
        <taxon>Jejuia</taxon>
    </lineage>
</organism>
<sequence length="371" mass="42398">MAHKILYITNGISGPGGLERVLSIKASYLVDNFGYEVHIISLNEQNSSHFYKFSDKIIYHNIETRGKYITYLSSYLIGIRRILKKINPDVISVCDDGLKGLFAPLLIGKPCPMIYERHVSRNIEIKKDKASYINNFFTFLKFKAMNFGGKLFNNFVVLTNGNKNEWELSNLLVIPNPLSFYPEKKHLSSSENKKVLAVGKHSFQKGFDRLIKSWKHVSKKHPDWKLEIYGTINENMGLKSLVNSLNLDNSINLFPPEKNIGEKYREASLYIMSSRYEGFGMVLTEAMAYGVPCISFDCPFGPSDIISHNKNGLLVENGNIEKLSTSIIQLIDNSELRKSMGKNARKDVERYLPEKVVSQWDKLFQDLIFNT</sequence>
<proteinExistence type="predicted"/>
<dbReference type="PANTHER" id="PTHR12526">
    <property type="entry name" value="GLYCOSYLTRANSFERASE"/>
    <property type="match status" value="1"/>
</dbReference>
<dbReference type="RefSeq" id="WP_249972773.1">
    <property type="nucleotide sequence ID" value="NZ_JAMFLZ010000003.1"/>
</dbReference>
<dbReference type="SUPFAM" id="SSF53756">
    <property type="entry name" value="UDP-Glycosyltransferase/glycogen phosphorylase"/>
    <property type="match status" value="1"/>
</dbReference>
<dbReference type="Pfam" id="PF00534">
    <property type="entry name" value="Glycos_transf_1"/>
    <property type="match status" value="1"/>
</dbReference>
<dbReference type="Gene3D" id="3.40.50.2000">
    <property type="entry name" value="Glycogen Phosphorylase B"/>
    <property type="match status" value="2"/>
</dbReference>
<dbReference type="Pfam" id="PF13477">
    <property type="entry name" value="Glyco_trans_4_2"/>
    <property type="match status" value="1"/>
</dbReference>
<dbReference type="PANTHER" id="PTHR12526:SF630">
    <property type="entry name" value="GLYCOSYLTRANSFERASE"/>
    <property type="match status" value="1"/>
</dbReference>
<keyword evidence="4" id="KW-1185">Reference proteome</keyword>
<name>A0ABT0QDD7_9FLAO</name>
<dbReference type="InterPro" id="IPR001296">
    <property type="entry name" value="Glyco_trans_1"/>
</dbReference>
<gene>
    <name evidence="3" type="ORF">M3P09_08375</name>
</gene>
<evidence type="ECO:0000313" key="4">
    <source>
        <dbReference type="Proteomes" id="UP001165381"/>
    </source>
</evidence>
<dbReference type="EMBL" id="JAMFLZ010000003">
    <property type="protein sequence ID" value="MCL6295005.1"/>
    <property type="molecule type" value="Genomic_DNA"/>
</dbReference>
<dbReference type="Proteomes" id="UP001165381">
    <property type="component" value="Unassembled WGS sequence"/>
</dbReference>
<dbReference type="CDD" id="cd03820">
    <property type="entry name" value="GT4_AmsD-like"/>
    <property type="match status" value="1"/>
</dbReference>
<evidence type="ECO:0000259" key="1">
    <source>
        <dbReference type="Pfam" id="PF00534"/>
    </source>
</evidence>
<reference evidence="3" key="1">
    <citation type="submission" date="2022-05" db="EMBL/GenBank/DDBJ databases">
        <authorList>
            <person name="Park J.-S."/>
        </authorList>
    </citation>
    <scope>NUCLEOTIDE SEQUENCE</scope>
    <source>
        <strain evidence="3">2012CJ34-3</strain>
    </source>
</reference>
<dbReference type="InterPro" id="IPR028098">
    <property type="entry name" value="Glyco_trans_4-like_N"/>
</dbReference>
<feature type="domain" description="Glycosyltransferase subfamily 4-like N-terminal" evidence="2">
    <location>
        <begin position="32"/>
        <end position="130"/>
    </location>
</feature>
<protein>
    <submittedName>
        <fullName evidence="3">Glycosyltransferase family 4 protein</fullName>
    </submittedName>
</protein>
<accession>A0ABT0QDD7</accession>
<comment type="caution">
    <text evidence="3">The sequence shown here is derived from an EMBL/GenBank/DDBJ whole genome shotgun (WGS) entry which is preliminary data.</text>
</comment>